<feature type="signal peptide" evidence="1">
    <location>
        <begin position="1"/>
        <end position="18"/>
    </location>
</feature>
<evidence type="ECO:0000313" key="2">
    <source>
        <dbReference type="EMBL" id="KAK6525128.1"/>
    </source>
</evidence>
<feature type="chain" id="PRO_5043541595" evidence="1">
    <location>
        <begin position="19"/>
        <end position="213"/>
    </location>
</feature>
<keyword evidence="1" id="KW-0732">Signal</keyword>
<dbReference type="AlphaFoldDB" id="A0AAV9WYP7"/>
<evidence type="ECO:0000313" key="3">
    <source>
        <dbReference type="Proteomes" id="UP001365542"/>
    </source>
</evidence>
<gene>
    <name evidence="2" type="ORF">TWF694_005274</name>
</gene>
<comment type="caution">
    <text evidence="2">The sequence shown here is derived from an EMBL/GenBank/DDBJ whole genome shotgun (WGS) entry which is preliminary data.</text>
</comment>
<sequence length="213" mass="24110">MRFPTLLSILTTVSVVSSLPTADPAPVPAQGKHTGHWDPTANNTILKVIRVKDIDPNATNGDLIVGKVWKHPIDLPTFNTTLEKRQGTGLYHYTCYNGPGAWAAQSTLWNAIGQVCTWVQTYSPIENGQEASVEWDSYQDDTGYWHPISDVNYIPLRGMWRIKVPYNGYWDWNTCYNLFFDLVWNCKGSNPDTAGGYFDNYSIWSGGMSFWYP</sequence>
<name>A0AAV9WYP7_9PEZI</name>
<accession>A0AAV9WYP7</accession>
<keyword evidence="3" id="KW-1185">Reference proteome</keyword>
<proteinExistence type="predicted"/>
<protein>
    <submittedName>
        <fullName evidence="2">Uncharacterized protein</fullName>
    </submittedName>
</protein>
<reference evidence="2 3" key="1">
    <citation type="submission" date="2019-10" db="EMBL/GenBank/DDBJ databases">
        <authorList>
            <person name="Palmer J.M."/>
        </authorList>
    </citation>
    <scope>NUCLEOTIDE SEQUENCE [LARGE SCALE GENOMIC DNA]</scope>
    <source>
        <strain evidence="2 3">TWF694</strain>
    </source>
</reference>
<organism evidence="2 3">
    <name type="scientific">Orbilia ellipsospora</name>
    <dbReference type="NCBI Taxonomy" id="2528407"/>
    <lineage>
        <taxon>Eukaryota</taxon>
        <taxon>Fungi</taxon>
        <taxon>Dikarya</taxon>
        <taxon>Ascomycota</taxon>
        <taxon>Pezizomycotina</taxon>
        <taxon>Orbiliomycetes</taxon>
        <taxon>Orbiliales</taxon>
        <taxon>Orbiliaceae</taxon>
        <taxon>Orbilia</taxon>
    </lineage>
</organism>
<evidence type="ECO:0000256" key="1">
    <source>
        <dbReference type="SAM" id="SignalP"/>
    </source>
</evidence>
<dbReference type="EMBL" id="JAVHJO010000017">
    <property type="protein sequence ID" value="KAK6525128.1"/>
    <property type="molecule type" value="Genomic_DNA"/>
</dbReference>
<dbReference type="Proteomes" id="UP001365542">
    <property type="component" value="Unassembled WGS sequence"/>
</dbReference>